<dbReference type="EMBL" id="SLYC01000004">
    <property type="protein sequence ID" value="TCQ05849.1"/>
    <property type="molecule type" value="Genomic_DNA"/>
</dbReference>
<name>A0A4R2U6P0_9FIRM</name>
<evidence type="ECO:0000256" key="3">
    <source>
        <dbReference type="ARBA" id="ARBA00022741"/>
    </source>
</evidence>
<dbReference type="Pfam" id="PF07728">
    <property type="entry name" value="AAA_5"/>
    <property type="match status" value="1"/>
</dbReference>
<feature type="binding site" evidence="6">
    <location>
        <begin position="60"/>
        <end position="65"/>
    </location>
    <ligand>
        <name>ATP</name>
        <dbReference type="ChEBI" id="CHEBI:30616"/>
    </ligand>
</feature>
<sequence>MRNLTPQEIVLELDRYIVGQQEAKKVVAIALRNRQRRKRIPLEFQEEVKPKNIIMIGPTGVGKTEIARRLAKLIEAPFVKVEATKYTEVGYVGRDVESMIRDLIEASIRLTKEIHIEKYKEHAKTLANERLIDLIDPKPRKHSTFNNPLDMLFKSHADNEQEDSLEEQPDKKLKREHIKRQLEAGLLEEQVVEIEVEDRSPTTLGLFSGMPDEMNLNLQDIFGTMMPQKTKKRKVSISDARKILIEEEAQKLMDMDEVIKQAIYNAEQNGIIFIDEIDKIAGRQGGSGPDVSREGVQRDILPIIEGSTVMTKYGPVKTDHILFIAAGAFHIAKVSDLIPELQGRFPVRVNLKSLTEEDFKKILTQPQNALLTQYKLLLETEGIRLNFTEEAIEEIAKISYIANEREDDIGARRLHTIVEMLLEDISFNASELDSEEVEINKNYVQEMLNHKVKKISEDKYII</sequence>
<dbReference type="GO" id="GO:0016887">
    <property type="term" value="F:ATP hydrolysis activity"/>
    <property type="evidence" value="ECO:0007669"/>
    <property type="project" value="InterPro"/>
</dbReference>
<dbReference type="NCBIfam" id="NF003544">
    <property type="entry name" value="PRK05201.1"/>
    <property type="match status" value="1"/>
</dbReference>
<accession>A0A4R2U6P0</accession>
<evidence type="ECO:0000259" key="8">
    <source>
        <dbReference type="SMART" id="SM01086"/>
    </source>
</evidence>
<dbReference type="InterPro" id="IPR004491">
    <property type="entry name" value="HslU"/>
</dbReference>
<feature type="domain" description="AAA+ ATPase" evidence="7">
    <location>
        <begin position="49"/>
        <end position="355"/>
    </location>
</feature>
<dbReference type="AlphaFoldDB" id="A0A4R2U6P0"/>
<evidence type="ECO:0000259" key="7">
    <source>
        <dbReference type="SMART" id="SM00382"/>
    </source>
</evidence>
<dbReference type="InterPro" id="IPR011704">
    <property type="entry name" value="ATPase_dyneun-rel_AAA"/>
</dbReference>
<dbReference type="GO" id="GO:0005524">
    <property type="term" value="F:ATP binding"/>
    <property type="evidence" value="ECO:0007669"/>
    <property type="project" value="UniProtKB-UniRule"/>
</dbReference>
<dbReference type="Proteomes" id="UP000295504">
    <property type="component" value="Unassembled WGS sequence"/>
</dbReference>
<proteinExistence type="inferred from homology"/>
<keyword evidence="9" id="KW-0645">Protease</keyword>
<dbReference type="PANTHER" id="PTHR48102:SF3">
    <property type="entry name" value="ATP-DEPENDENT PROTEASE ATPASE SUBUNIT HSLU"/>
    <property type="match status" value="1"/>
</dbReference>
<evidence type="ECO:0000256" key="5">
    <source>
        <dbReference type="ARBA" id="ARBA00023186"/>
    </source>
</evidence>
<feature type="domain" description="Clp ATPase C-terminal" evidence="8">
    <location>
        <begin position="354"/>
        <end position="448"/>
    </location>
</feature>
<keyword evidence="3 6" id="KW-0547">Nucleotide-binding</keyword>
<dbReference type="Gene3D" id="1.10.8.60">
    <property type="match status" value="1"/>
</dbReference>
<dbReference type="GO" id="GO:0009376">
    <property type="term" value="C:HslUV protease complex"/>
    <property type="evidence" value="ECO:0007669"/>
    <property type="project" value="UniProtKB-UniRule"/>
</dbReference>
<keyword evidence="2 6" id="KW-0963">Cytoplasm</keyword>
<keyword evidence="5 6" id="KW-0143">Chaperone</keyword>
<keyword evidence="9" id="KW-0378">Hydrolase</keyword>
<dbReference type="InterPro" id="IPR050052">
    <property type="entry name" value="ATP-dep_Clp_protease_ClpX"/>
</dbReference>
<feature type="binding site" evidence="6">
    <location>
        <position position="18"/>
    </location>
    <ligand>
        <name>ATP</name>
        <dbReference type="ChEBI" id="CHEBI:30616"/>
    </ligand>
</feature>
<evidence type="ECO:0000256" key="4">
    <source>
        <dbReference type="ARBA" id="ARBA00022840"/>
    </source>
</evidence>
<feature type="binding site" evidence="6">
    <location>
        <position position="340"/>
    </location>
    <ligand>
        <name>ATP</name>
        <dbReference type="ChEBI" id="CHEBI:30616"/>
    </ligand>
</feature>
<dbReference type="FunFam" id="3.40.50.300:FF:000213">
    <property type="entry name" value="ATP-dependent protease ATPase subunit HslU"/>
    <property type="match status" value="1"/>
</dbReference>
<dbReference type="InterPro" id="IPR027417">
    <property type="entry name" value="P-loop_NTPase"/>
</dbReference>
<gene>
    <name evidence="6" type="primary">hslU</name>
    <name evidence="9" type="ORF">EDD79_100430</name>
</gene>
<dbReference type="InterPro" id="IPR003593">
    <property type="entry name" value="AAA+_ATPase"/>
</dbReference>
<evidence type="ECO:0000256" key="1">
    <source>
        <dbReference type="ARBA" id="ARBA00009771"/>
    </source>
</evidence>
<comment type="similarity">
    <text evidence="1 6">Belongs to the ClpX chaperone family. HslU subfamily.</text>
</comment>
<dbReference type="PANTHER" id="PTHR48102">
    <property type="entry name" value="ATP-DEPENDENT CLP PROTEASE ATP-BINDING SUBUNIT CLPX-LIKE, MITOCHONDRIAL-RELATED"/>
    <property type="match status" value="1"/>
</dbReference>
<dbReference type="RefSeq" id="WP_132847588.1">
    <property type="nucleotide sequence ID" value="NZ_CP058648.1"/>
</dbReference>
<dbReference type="SUPFAM" id="SSF52540">
    <property type="entry name" value="P-loop containing nucleoside triphosphate hydrolases"/>
    <property type="match status" value="1"/>
</dbReference>
<dbReference type="CDD" id="cd19498">
    <property type="entry name" value="RecA-like_HslU"/>
    <property type="match status" value="1"/>
</dbReference>
<feature type="binding site" evidence="6">
    <location>
        <position position="412"/>
    </location>
    <ligand>
        <name>ATP</name>
        <dbReference type="ChEBI" id="CHEBI:30616"/>
    </ligand>
</feature>
<evidence type="ECO:0000313" key="10">
    <source>
        <dbReference type="Proteomes" id="UP000295504"/>
    </source>
</evidence>
<dbReference type="SMART" id="SM01086">
    <property type="entry name" value="ClpB_D2-small"/>
    <property type="match status" value="1"/>
</dbReference>
<comment type="subcellular location">
    <subcellularLocation>
        <location evidence="6">Cytoplasm</location>
    </subcellularLocation>
</comment>
<protein>
    <recommendedName>
        <fullName evidence="6">ATP-dependent protease ATPase subunit HslU</fullName>
    </recommendedName>
    <alternativeName>
        <fullName evidence="6">Unfoldase HslU</fullName>
    </alternativeName>
</protein>
<dbReference type="NCBIfam" id="TIGR00390">
    <property type="entry name" value="hslU"/>
    <property type="match status" value="1"/>
</dbReference>
<feature type="binding site" evidence="6">
    <location>
        <position position="275"/>
    </location>
    <ligand>
        <name>ATP</name>
        <dbReference type="ChEBI" id="CHEBI:30616"/>
    </ligand>
</feature>
<evidence type="ECO:0000256" key="6">
    <source>
        <dbReference type="HAMAP-Rule" id="MF_00249"/>
    </source>
</evidence>
<comment type="subunit">
    <text evidence="6">A double ring-shaped homohexamer of HslV is capped on each side by a ring-shaped HslU homohexamer. The assembly of the HslU/HslV complex is dependent on binding of ATP.</text>
</comment>
<dbReference type="Gene3D" id="3.40.50.300">
    <property type="entry name" value="P-loop containing nucleotide triphosphate hydrolases"/>
    <property type="match status" value="2"/>
</dbReference>
<evidence type="ECO:0000313" key="9">
    <source>
        <dbReference type="EMBL" id="TCQ05849.1"/>
    </source>
</evidence>
<reference evidence="9 10" key="1">
    <citation type="submission" date="2019-03" db="EMBL/GenBank/DDBJ databases">
        <title>Genomic Encyclopedia of Type Strains, Phase IV (KMG-IV): sequencing the most valuable type-strain genomes for metagenomic binning, comparative biology and taxonomic classification.</title>
        <authorList>
            <person name="Goeker M."/>
        </authorList>
    </citation>
    <scope>NUCLEOTIDE SEQUENCE [LARGE SCALE GENOMIC DNA]</scope>
    <source>
        <strain evidence="9 10">DSM 100013</strain>
    </source>
</reference>
<comment type="function">
    <text evidence="6">ATPase subunit of a proteasome-like degradation complex; this subunit has chaperone activity. The binding of ATP and its subsequent hydrolysis by HslU are essential for unfolding of protein substrates subsequently hydrolyzed by HslV. HslU recognizes the N-terminal part of its protein substrates and unfolds these before they are guided to HslV for hydrolysis.</text>
</comment>
<organism evidence="9 10">
    <name type="scientific">Serpentinicella alkaliphila</name>
    <dbReference type="NCBI Taxonomy" id="1734049"/>
    <lineage>
        <taxon>Bacteria</taxon>
        <taxon>Bacillati</taxon>
        <taxon>Bacillota</taxon>
        <taxon>Clostridia</taxon>
        <taxon>Peptostreptococcales</taxon>
        <taxon>Natronincolaceae</taxon>
        <taxon>Serpentinicella</taxon>
    </lineage>
</organism>
<dbReference type="GO" id="GO:0036402">
    <property type="term" value="F:proteasome-activating activity"/>
    <property type="evidence" value="ECO:0007669"/>
    <property type="project" value="UniProtKB-UniRule"/>
</dbReference>
<dbReference type="Pfam" id="PF07724">
    <property type="entry name" value="AAA_2"/>
    <property type="match status" value="1"/>
</dbReference>
<dbReference type="InterPro" id="IPR003959">
    <property type="entry name" value="ATPase_AAA_core"/>
</dbReference>
<dbReference type="GO" id="GO:0008233">
    <property type="term" value="F:peptidase activity"/>
    <property type="evidence" value="ECO:0007669"/>
    <property type="project" value="UniProtKB-KW"/>
</dbReference>
<keyword evidence="4 6" id="KW-0067">ATP-binding</keyword>
<keyword evidence="10" id="KW-1185">Reference proteome</keyword>
<dbReference type="HAMAP" id="MF_00249">
    <property type="entry name" value="HslU"/>
    <property type="match status" value="1"/>
</dbReference>
<dbReference type="OrthoDB" id="9804062at2"/>
<evidence type="ECO:0000256" key="2">
    <source>
        <dbReference type="ARBA" id="ARBA00022490"/>
    </source>
</evidence>
<comment type="caution">
    <text evidence="9">The sequence shown here is derived from an EMBL/GenBank/DDBJ whole genome shotgun (WGS) entry which is preliminary data.</text>
</comment>
<dbReference type="Pfam" id="PF10431">
    <property type="entry name" value="ClpB_D2-small"/>
    <property type="match status" value="1"/>
</dbReference>
<dbReference type="SMART" id="SM00382">
    <property type="entry name" value="AAA"/>
    <property type="match status" value="1"/>
</dbReference>
<dbReference type="InterPro" id="IPR019489">
    <property type="entry name" value="Clp_ATPase_C"/>
</dbReference>
<dbReference type="GO" id="GO:0043335">
    <property type="term" value="P:protein unfolding"/>
    <property type="evidence" value="ECO:0007669"/>
    <property type="project" value="UniProtKB-UniRule"/>
</dbReference>